<accession>A0A3N4Q7L1</accession>
<organism evidence="1 2">
    <name type="scientific">Chitinophaga lutea</name>
    <dbReference type="NCBI Taxonomy" id="2488634"/>
    <lineage>
        <taxon>Bacteria</taxon>
        <taxon>Pseudomonadati</taxon>
        <taxon>Bacteroidota</taxon>
        <taxon>Chitinophagia</taxon>
        <taxon>Chitinophagales</taxon>
        <taxon>Chitinophagaceae</taxon>
        <taxon>Chitinophaga</taxon>
    </lineage>
</organism>
<dbReference type="NCBIfam" id="TIGR03511">
    <property type="entry name" value="GldH_lipo"/>
    <property type="match status" value="1"/>
</dbReference>
<dbReference type="EMBL" id="RPDH01000001">
    <property type="protein sequence ID" value="RPE13531.1"/>
    <property type="molecule type" value="Genomic_DNA"/>
</dbReference>
<keyword evidence="2" id="KW-1185">Reference proteome</keyword>
<dbReference type="Pfam" id="PF14109">
    <property type="entry name" value="GldH_lipo"/>
    <property type="match status" value="1"/>
</dbReference>
<comment type="caution">
    <text evidence="1">The sequence shown here is derived from an EMBL/GenBank/DDBJ whole genome shotgun (WGS) entry which is preliminary data.</text>
</comment>
<evidence type="ECO:0000313" key="1">
    <source>
        <dbReference type="EMBL" id="RPE13531.1"/>
    </source>
</evidence>
<gene>
    <name evidence="1" type="primary">gldH</name>
    <name evidence="1" type="ORF">EGT74_08455</name>
</gene>
<keyword evidence="1" id="KW-0449">Lipoprotein</keyword>
<protein>
    <submittedName>
        <fullName evidence="1">Gliding motility lipoprotein GldH</fullName>
    </submittedName>
</protein>
<sequence>MHVCFIGLIKDKRLLMQSIFHQPFKKDNRNVMKLGFTCALLGMLALACKPPRMDTFEKNRDISRSDWAVNDKPFFELELAPEDTAYYFNMYVNVRHTDAYPYSNLWLLINTQAPGDSIGTTRRVELPLADTYGKWTGSGVNGIVVTGKDDIFEHRIPIQQNAIFSKPGRYRFTFEQNMRQNPLPDILSVGLRIEKGAPRK</sequence>
<proteinExistence type="predicted"/>
<reference evidence="1 2" key="1">
    <citation type="submission" date="2018-11" db="EMBL/GenBank/DDBJ databases">
        <title>Chitinophaga lutea sp.nov., isolate from arsenic contaminated soil.</title>
        <authorList>
            <person name="Zong Y."/>
        </authorList>
    </citation>
    <scope>NUCLEOTIDE SEQUENCE [LARGE SCALE GENOMIC DNA]</scope>
    <source>
        <strain evidence="1 2">ZY74</strain>
    </source>
</reference>
<dbReference type="AlphaFoldDB" id="A0A3N4Q7L1"/>
<name>A0A3N4Q7L1_9BACT</name>
<dbReference type="Proteomes" id="UP000278351">
    <property type="component" value="Unassembled WGS sequence"/>
</dbReference>
<evidence type="ECO:0000313" key="2">
    <source>
        <dbReference type="Proteomes" id="UP000278351"/>
    </source>
</evidence>
<dbReference type="InterPro" id="IPR020018">
    <property type="entry name" value="Motility-assoc_lipoprot_GldH"/>
</dbReference>